<evidence type="ECO:0000256" key="10">
    <source>
        <dbReference type="ARBA" id="ARBA00023136"/>
    </source>
</evidence>
<accession>A0A8J5LCI4</accession>
<dbReference type="PANTHER" id="PTHR48007:SF76">
    <property type="entry name" value="OS03G0145102 PROTEIN"/>
    <property type="match status" value="1"/>
</dbReference>
<dbReference type="Gene3D" id="3.30.200.20">
    <property type="entry name" value="Phosphorylase Kinase, domain 1"/>
    <property type="match status" value="1"/>
</dbReference>
<evidence type="ECO:0000256" key="13">
    <source>
        <dbReference type="PROSITE-ProRule" id="PRU10141"/>
    </source>
</evidence>
<evidence type="ECO:0000256" key="3">
    <source>
        <dbReference type="ARBA" id="ARBA00022614"/>
    </source>
</evidence>
<evidence type="ECO:0000256" key="15">
    <source>
        <dbReference type="SAM" id="SignalP"/>
    </source>
</evidence>
<dbReference type="GO" id="GO:0005524">
    <property type="term" value="F:ATP binding"/>
    <property type="evidence" value="ECO:0007669"/>
    <property type="project" value="UniProtKB-UniRule"/>
</dbReference>
<feature type="chain" id="PRO_5035252589" description="Protein kinase domain-containing protein" evidence="15">
    <location>
        <begin position="21"/>
        <end position="974"/>
    </location>
</feature>
<dbReference type="InterPro" id="IPR003591">
    <property type="entry name" value="Leu-rich_rpt_typical-subtyp"/>
</dbReference>
<keyword evidence="5 15" id="KW-0732">Signal</keyword>
<evidence type="ECO:0000313" key="18">
    <source>
        <dbReference type="Proteomes" id="UP000734854"/>
    </source>
</evidence>
<evidence type="ECO:0000256" key="4">
    <source>
        <dbReference type="ARBA" id="ARBA00022692"/>
    </source>
</evidence>
<keyword evidence="12" id="KW-0325">Glycoprotein</keyword>
<dbReference type="SUPFAM" id="SSF56112">
    <property type="entry name" value="Protein kinase-like (PK-like)"/>
    <property type="match status" value="1"/>
</dbReference>
<feature type="transmembrane region" description="Helical" evidence="14">
    <location>
        <begin position="456"/>
        <end position="473"/>
    </location>
</feature>
<dbReference type="InterPro" id="IPR017441">
    <property type="entry name" value="Protein_kinase_ATP_BS"/>
</dbReference>
<dbReference type="InterPro" id="IPR000719">
    <property type="entry name" value="Prot_kinase_dom"/>
</dbReference>
<keyword evidence="6" id="KW-0677">Repeat</keyword>
<dbReference type="GO" id="GO:0004672">
    <property type="term" value="F:protein kinase activity"/>
    <property type="evidence" value="ECO:0007669"/>
    <property type="project" value="InterPro"/>
</dbReference>
<comment type="subcellular location">
    <subcellularLocation>
        <location evidence="1">Cell membrane</location>
        <topology evidence="1">Single-pass type I membrane protein</topology>
    </subcellularLocation>
</comment>
<dbReference type="FunFam" id="3.80.10.10:FF:000413">
    <property type="entry name" value="Inactive leucine-rich repeat receptor-like protein kinase"/>
    <property type="match status" value="1"/>
</dbReference>
<evidence type="ECO:0000256" key="9">
    <source>
        <dbReference type="ARBA" id="ARBA00022989"/>
    </source>
</evidence>
<dbReference type="Pfam" id="PF00560">
    <property type="entry name" value="LRR_1"/>
    <property type="match status" value="10"/>
</dbReference>
<dbReference type="FunFam" id="3.80.10.10:FF:001690">
    <property type="entry name" value="Leucine-rich repeat receptor-like protein kinase PXC2"/>
    <property type="match status" value="1"/>
</dbReference>
<name>A0A8J5LCI4_ZINOF</name>
<organism evidence="17 18">
    <name type="scientific">Zingiber officinale</name>
    <name type="common">Ginger</name>
    <name type="synonym">Amomum zingiber</name>
    <dbReference type="NCBI Taxonomy" id="94328"/>
    <lineage>
        <taxon>Eukaryota</taxon>
        <taxon>Viridiplantae</taxon>
        <taxon>Streptophyta</taxon>
        <taxon>Embryophyta</taxon>
        <taxon>Tracheophyta</taxon>
        <taxon>Spermatophyta</taxon>
        <taxon>Magnoliopsida</taxon>
        <taxon>Liliopsida</taxon>
        <taxon>Zingiberales</taxon>
        <taxon>Zingiberaceae</taxon>
        <taxon>Zingiber</taxon>
    </lineage>
</organism>
<dbReference type="Pfam" id="PF13855">
    <property type="entry name" value="LRR_8"/>
    <property type="match status" value="1"/>
</dbReference>
<feature type="signal peptide" evidence="15">
    <location>
        <begin position="1"/>
        <end position="20"/>
    </location>
</feature>
<evidence type="ECO:0000256" key="5">
    <source>
        <dbReference type="ARBA" id="ARBA00022729"/>
    </source>
</evidence>
<dbReference type="GO" id="GO:0005886">
    <property type="term" value="C:plasma membrane"/>
    <property type="evidence" value="ECO:0007669"/>
    <property type="project" value="UniProtKB-SubCell"/>
</dbReference>
<dbReference type="Proteomes" id="UP000734854">
    <property type="component" value="Unassembled WGS sequence"/>
</dbReference>
<feature type="binding site" evidence="13">
    <location>
        <position position="718"/>
    </location>
    <ligand>
        <name>ATP</name>
        <dbReference type="ChEBI" id="CHEBI:30616"/>
    </ligand>
</feature>
<dbReference type="PROSITE" id="PS50011">
    <property type="entry name" value="PROTEIN_KINASE_DOM"/>
    <property type="match status" value="1"/>
</dbReference>
<keyword evidence="4 14" id="KW-0812">Transmembrane</keyword>
<dbReference type="CDD" id="cd14066">
    <property type="entry name" value="STKc_IRAK"/>
    <property type="match status" value="1"/>
</dbReference>
<keyword evidence="11" id="KW-0675">Receptor</keyword>
<proteinExistence type="predicted"/>
<keyword evidence="9 14" id="KW-1133">Transmembrane helix</keyword>
<reference evidence="17 18" key="1">
    <citation type="submission" date="2020-08" db="EMBL/GenBank/DDBJ databases">
        <title>Plant Genome Project.</title>
        <authorList>
            <person name="Zhang R.-G."/>
        </authorList>
    </citation>
    <scope>NUCLEOTIDE SEQUENCE [LARGE SCALE GENOMIC DNA]</scope>
    <source>
        <tissue evidence="17">Rhizome</tissue>
    </source>
</reference>
<dbReference type="FunFam" id="3.80.10.10:FF:000356">
    <property type="entry name" value="LRR receptor-like serine/threonine-protein kinase"/>
    <property type="match status" value="1"/>
</dbReference>
<dbReference type="EMBL" id="JACMSC010000009">
    <property type="protein sequence ID" value="KAG6508027.1"/>
    <property type="molecule type" value="Genomic_DNA"/>
</dbReference>
<evidence type="ECO:0000256" key="14">
    <source>
        <dbReference type="SAM" id="Phobius"/>
    </source>
</evidence>
<dbReference type="InterPro" id="IPR046959">
    <property type="entry name" value="PRK1-6/SRF4-like"/>
</dbReference>
<dbReference type="PRINTS" id="PR00019">
    <property type="entry name" value="LEURICHRPT"/>
</dbReference>
<dbReference type="Gene3D" id="3.80.10.10">
    <property type="entry name" value="Ribonuclease Inhibitor"/>
    <property type="match status" value="4"/>
</dbReference>
<evidence type="ECO:0000313" key="17">
    <source>
        <dbReference type="EMBL" id="KAG6508027.1"/>
    </source>
</evidence>
<evidence type="ECO:0000256" key="12">
    <source>
        <dbReference type="ARBA" id="ARBA00023180"/>
    </source>
</evidence>
<keyword evidence="18" id="KW-1185">Reference proteome</keyword>
<dbReference type="Pfam" id="PF07714">
    <property type="entry name" value="PK_Tyr_Ser-Thr"/>
    <property type="match status" value="1"/>
</dbReference>
<dbReference type="InterPro" id="IPR011009">
    <property type="entry name" value="Kinase-like_dom_sf"/>
</dbReference>
<dbReference type="FunFam" id="1.10.510.10:FF:000267">
    <property type="entry name" value="probable LRR receptor-like serine/threonine-protein kinase IRK"/>
    <property type="match status" value="1"/>
</dbReference>
<dbReference type="InterPro" id="IPR032675">
    <property type="entry name" value="LRR_dom_sf"/>
</dbReference>
<dbReference type="FunFam" id="3.80.10.10:FF:000275">
    <property type="entry name" value="Leucine-rich repeat receptor-like protein kinase"/>
    <property type="match status" value="1"/>
</dbReference>
<comment type="caution">
    <text evidence="17">The sequence shown here is derived from an EMBL/GenBank/DDBJ whole genome shotgun (WGS) entry which is preliminary data.</text>
</comment>
<gene>
    <name evidence="17" type="ORF">ZIOFF_033382</name>
</gene>
<keyword evidence="3" id="KW-0433">Leucine-rich repeat</keyword>
<evidence type="ECO:0000259" key="16">
    <source>
        <dbReference type="PROSITE" id="PS50011"/>
    </source>
</evidence>
<dbReference type="InterPro" id="IPR013210">
    <property type="entry name" value="LRR_N_plant-typ"/>
</dbReference>
<dbReference type="AlphaFoldDB" id="A0A8J5LCI4"/>
<protein>
    <recommendedName>
        <fullName evidence="16">Protein kinase domain-containing protein</fullName>
    </recommendedName>
</protein>
<keyword evidence="10 14" id="KW-0472">Membrane</keyword>
<evidence type="ECO:0000256" key="8">
    <source>
        <dbReference type="ARBA" id="ARBA00022840"/>
    </source>
</evidence>
<evidence type="ECO:0000256" key="11">
    <source>
        <dbReference type="ARBA" id="ARBA00023170"/>
    </source>
</evidence>
<feature type="transmembrane region" description="Helical" evidence="14">
    <location>
        <begin position="609"/>
        <end position="635"/>
    </location>
</feature>
<dbReference type="Pfam" id="PF08263">
    <property type="entry name" value="LRRNT_2"/>
    <property type="match status" value="1"/>
</dbReference>
<dbReference type="SUPFAM" id="SSF52058">
    <property type="entry name" value="L domain-like"/>
    <property type="match status" value="3"/>
</dbReference>
<dbReference type="Gene3D" id="1.10.510.10">
    <property type="entry name" value="Transferase(Phosphotransferase) domain 1"/>
    <property type="match status" value="1"/>
</dbReference>
<evidence type="ECO:0000256" key="6">
    <source>
        <dbReference type="ARBA" id="ARBA00022737"/>
    </source>
</evidence>
<evidence type="ECO:0000256" key="2">
    <source>
        <dbReference type="ARBA" id="ARBA00022475"/>
    </source>
</evidence>
<keyword evidence="2" id="KW-1003">Cell membrane</keyword>
<evidence type="ECO:0000256" key="7">
    <source>
        <dbReference type="ARBA" id="ARBA00022741"/>
    </source>
</evidence>
<dbReference type="PANTHER" id="PTHR48007">
    <property type="entry name" value="LEUCINE-RICH REPEAT RECEPTOR-LIKE PROTEIN KINASE PXC1"/>
    <property type="match status" value="1"/>
</dbReference>
<feature type="domain" description="Protein kinase" evidence="16">
    <location>
        <begin position="690"/>
        <end position="962"/>
    </location>
</feature>
<keyword evidence="7 13" id="KW-0547">Nucleotide-binding</keyword>
<dbReference type="SMART" id="SM00369">
    <property type="entry name" value="LRR_TYP"/>
    <property type="match status" value="8"/>
</dbReference>
<dbReference type="InterPro" id="IPR001611">
    <property type="entry name" value="Leu-rich_rpt"/>
</dbReference>
<dbReference type="InterPro" id="IPR001245">
    <property type="entry name" value="Ser-Thr/Tyr_kinase_cat_dom"/>
</dbReference>
<dbReference type="FunFam" id="3.30.200.20:FF:000295">
    <property type="entry name" value="probable LRR receptor-like serine/threonine-protein kinase IRK"/>
    <property type="match status" value="1"/>
</dbReference>
<dbReference type="PROSITE" id="PS00107">
    <property type="entry name" value="PROTEIN_KINASE_ATP"/>
    <property type="match status" value="1"/>
</dbReference>
<keyword evidence="8 13" id="KW-0067">ATP-binding</keyword>
<sequence length="974" mass="105670">MGRRFLGLLVPLLLLWPLQAESSSAALNDDVLGLIVFKAGIIDPLFQLASWNEDEDDPCGWTGVRCSPVSRRVTELSLVGLSLSGRIGRGLLRLAALQRLDLSHNNFSGSLHPSLSQLEELRFVDLSHNILSRTIPDEFFLQCRSLRSLSMANNVLSGEIPRSIGSCSSLVALNLSSNRLVGALPRSMLSLASLRSLDLSNNALVGDMPMGVSRLYNLRSIRLSGNRLSGGLPDDLGRSLLLRHLDLSANLLTGELPKSMRKLSLCRHLSLASNLFTGEIPPWIGEMMSLEFLDLSSNGFSDRIPETIAKLQMLTSLDLSRNTFTGGLPDSINALGNLKNLDLSDNSLIGNLPSWIFELGLSYVDLSGNAFSGRVPAVLGSVPGLKFLNLSGNSLSGSLPATVLALDRMKILDLSTNMINGSIPPEIARAVSLKELRLEKNSLTGEIPKQIGNCSSLTTLCAFASHFVVAVVIKFDKFFFLAIACRYQVLSQNNLIGPVPSTIANLTNLEVVDLSFNMLSGNLPKQLTDLPHLHSFNISHNLFSGDLPAGNFFNTIPAPSLSDNPDLCGSAVNRSCHTVLPKPIVLNPNTSNSSSNTSLPSENIHHKKIILSISALIAIGAATVIALGVITITILNMHVQDPPLGSHLDADPALSDEYYSNSPASDANSGKVVMFCGGDSGFGVGAHAILNKDCELGRGGFGTVYKTTLQDGRPVAIKRLTVSSLVKSQLEFERDVKMLGKLKHSNLVALEGYYWTQSLQLLIYEYVSGGNLYKFLHDCSTSNPISWQERFNIILGIARSLAYLHRMNVIHYNLKSSNILIDGSGEAKVADYGLAKLLSTLDRYVLSSKVQSALGYMAPEFACRTVKITEKCDVYGFGVLLLEIITGRQPVEYLEDDVVVLSDVVRVALEAGRVDELVDGRLSGKFPTEEVVPIVKLGLVCTLQVPSTRPSMSEVVHILEMIRCPHEHPEEELT</sequence>
<evidence type="ECO:0000256" key="1">
    <source>
        <dbReference type="ARBA" id="ARBA00004251"/>
    </source>
</evidence>